<dbReference type="AlphaFoldDB" id="A0A3M7PSV5"/>
<proteinExistence type="predicted"/>
<feature type="non-terminal residue" evidence="1">
    <location>
        <position position="211"/>
    </location>
</feature>
<reference evidence="1 2" key="1">
    <citation type="journal article" date="2018" name="Sci. Rep.">
        <title>Genomic signatures of local adaptation to the degree of environmental predictability in rotifers.</title>
        <authorList>
            <person name="Franch-Gras L."/>
            <person name="Hahn C."/>
            <person name="Garcia-Roger E.M."/>
            <person name="Carmona M.J."/>
            <person name="Serra M."/>
            <person name="Gomez A."/>
        </authorList>
    </citation>
    <scope>NUCLEOTIDE SEQUENCE [LARGE SCALE GENOMIC DNA]</scope>
    <source>
        <strain evidence="1">HYR1</strain>
    </source>
</reference>
<evidence type="ECO:0000313" key="2">
    <source>
        <dbReference type="Proteomes" id="UP000276133"/>
    </source>
</evidence>
<comment type="caution">
    <text evidence="1">The sequence shown here is derived from an EMBL/GenBank/DDBJ whole genome shotgun (WGS) entry which is preliminary data.</text>
</comment>
<organism evidence="1 2">
    <name type="scientific">Brachionus plicatilis</name>
    <name type="common">Marine rotifer</name>
    <name type="synonym">Brachionus muelleri</name>
    <dbReference type="NCBI Taxonomy" id="10195"/>
    <lineage>
        <taxon>Eukaryota</taxon>
        <taxon>Metazoa</taxon>
        <taxon>Spiralia</taxon>
        <taxon>Gnathifera</taxon>
        <taxon>Rotifera</taxon>
        <taxon>Eurotatoria</taxon>
        <taxon>Monogononta</taxon>
        <taxon>Pseudotrocha</taxon>
        <taxon>Ploima</taxon>
        <taxon>Brachionidae</taxon>
        <taxon>Brachionus</taxon>
    </lineage>
</organism>
<sequence length="211" mass="24176">MNDFFNDLEIILPKNESWKKSKTCSGEILRNSHRFCRLLQQFCMKFHDVLSLVISSQGEFLWVTLVFSGVEELPRSHQQKTFPHKEKIFSTELTWLGQKLLSTNEKSSNGDFIPSTERTGKRGGGTMVLVRTDYTESITRLPAKPPIIKGWHTEKGRTKLGLLEFTKTRTRPHRLPRGYSCVLAVAVDIPEFNVSRLRSSISQLCHALEEP</sequence>
<dbReference type="Proteomes" id="UP000276133">
    <property type="component" value="Unassembled WGS sequence"/>
</dbReference>
<accession>A0A3M7PSV5</accession>
<dbReference type="EMBL" id="REGN01008968">
    <property type="protein sequence ID" value="RNA02232.1"/>
    <property type="molecule type" value="Genomic_DNA"/>
</dbReference>
<evidence type="ECO:0000313" key="1">
    <source>
        <dbReference type="EMBL" id="RNA02232.1"/>
    </source>
</evidence>
<keyword evidence="2" id="KW-1185">Reference proteome</keyword>
<protein>
    <submittedName>
        <fullName evidence="1">Uncharacterized protein</fullName>
    </submittedName>
</protein>
<name>A0A3M7PSV5_BRAPC</name>
<gene>
    <name evidence="1" type="ORF">BpHYR1_008766</name>
</gene>
<dbReference type="OrthoDB" id="10037236at2759"/>